<evidence type="ECO:0000256" key="7">
    <source>
        <dbReference type="ARBA" id="ARBA00022989"/>
    </source>
</evidence>
<reference evidence="12 13" key="2">
    <citation type="submission" date="2019-09" db="EMBL/GenBank/DDBJ databases">
        <title>Mesorhizobium sp. MaA-C15 isolated from Microcystis aeruginosa.</title>
        <authorList>
            <person name="Jeong S.E."/>
            <person name="Jin H.M."/>
            <person name="Jeon C.O."/>
        </authorList>
    </citation>
    <scope>NUCLEOTIDE SEQUENCE [LARGE SCALE GENOMIC DNA]</scope>
    <source>
        <strain evidence="12 13">MaA-C15</strain>
    </source>
</reference>
<evidence type="ECO:0000256" key="10">
    <source>
        <dbReference type="SAM" id="Phobius"/>
    </source>
</evidence>
<evidence type="ECO:0000256" key="9">
    <source>
        <dbReference type="ARBA" id="ARBA00038152"/>
    </source>
</evidence>
<keyword evidence="2" id="KW-1003">Cell membrane</keyword>
<dbReference type="EMBL" id="VSZS01000065">
    <property type="protein sequence ID" value="TYR31077.1"/>
    <property type="molecule type" value="Genomic_DNA"/>
</dbReference>
<evidence type="ECO:0000313" key="12">
    <source>
        <dbReference type="EMBL" id="TYR31077.1"/>
    </source>
</evidence>
<comment type="similarity">
    <text evidence="9">Belongs to the glycosyltransferase 2 family. GtrB subfamily.</text>
</comment>
<dbReference type="PANTHER" id="PTHR48090">
    <property type="entry name" value="UNDECAPRENYL-PHOSPHATE 4-DEOXY-4-FORMAMIDO-L-ARABINOSE TRANSFERASE-RELATED"/>
    <property type="match status" value="1"/>
</dbReference>
<keyword evidence="4 12" id="KW-0808">Transferase</keyword>
<dbReference type="GO" id="GO:0016757">
    <property type="term" value="F:glycosyltransferase activity"/>
    <property type="evidence" value="ECO:0007669"/>
    <property type="project" value="UniProtKB-KW"/>
</dbReference>
<feature type="transmembrane region" description="Helical" evidence="10">
    <location>
        <begin position="274"/>
        <end position="299"/>
    </location>
</feature>
<reference evidence="12 13" key="1">
    <citation type="submission" date="2019-08" db="EMBL/GenBank/DDBJ databases">
        <authorList>
            <person name="Seo Y.L."/>
        </authorList>
    </citation>
    <scope>NUCLEOTIDE SEQUENCE [LARGE SCALE GENOMIC DNA]</scope>
    <source>
        <strain evidence="12 13">MaA-C15</strain>
    </source>
</reference>
<proteinExistence type="inferred from homology"/>
<accession>A0A5D4GRS7</accession>
<name>A0A5D4GRS7_9HYPH</name>
<dbReference type="OrthoDB" id="9807795at2"/>
<dbReference type="GO" id="GO:0009103">
    <property type="term" value="P:lipopolysaccharide biosynthetic process"/>
    <property type="evidence" value="ECO:0007669"/>
    <property type="project" value="UniProtKB-KW"/>
</dbReference>
<keyword evidence="3" id="KW-0328">Glycosyltransferase</keyword>
<keyword evidence="13" id="KW-1185">Reference proteome</keyword>
<dbReference type="CDD" id="cd04187">
    <property type="entry name" value="DPM1_like_bac"/>
    <property type="match status" value="1"/>
</dbReference>
<evidence type="ECO:0000256" key="8">
    <source>
        <dbReference type="ARBA" id="ARBA00023136"/>
    </source>
</evidence>
<evidence type="ECO:0000259" key="11">
    <source>
        <dbReference type="Pfam" id="PF00535"/>
    </source>
</evidence>
<keyword evidence="5 10" id="KW-0812">Transmembrane</keyword>
<evidence type="ECO:0000256" key="5">
    <source>
        <dbReference type="ARBA" id="ARBA00022692"/>
    </source>
</evidence>
<organism evidence="12 13">
    <name type="scientific">Neoaquamicrobium microcysteis</name>
    <dbReference type="NCBI Taxonomy" id="2682781"/>
    <lineage>
        <taxon>Bacteria</taxon>
        <taxon>Pseudomonadati</taxon>
        <taxon>Pseudomonadota</taxon>
        <taxon>Alphaproteobacteria</taxon>
        <taxon>Hyphomicrobiales</taxon>
        <taxon>Phyllobacteriaceae</taxon>
        <taxon>Neoaquamicrobium</taxon>
    </lineage>
</organism>
<dbReference type="Pfam" id="PF00535">
    <property type="entry name" value="Glycos_transf_2"/>
    <property type="match status" value="1"/>
</dbReference>
<keyword evidence="7 10" id="KW-1133">Transmembrane helix</keyword>
<evidence type="ECO:0000256" key="1">
    <source>
        <dbReference type="ARBA" id="ARBA00004651"/>
    </source>
</evidence>
<dbReference type="Gene3D" id="3.90.550.10">
    <property type="entry name" value="Spore Coat Polysaccharide Biosynthesis Protein SpsA, Chain A"/>
    <property type="match status" value="1"/>
</dbReference>
<dbReference type="PANTHER" id="PTHR48090:SF3">
    <property type="entry name" value="UNDECAPRENYL-PHOSPHATE 4-DEOXY-4-FORMAMIDO-L-ARABINOSE TRANSFERASE"/>
    <property type="match status" value="1"/>
</dbReference>
<evidence type="ECO:0000256" key="4">
    <source>
        <dbReference type="ARBA" id="ARBA00022679"/>
    </source>
</evidence>
<dbReference type="FunFam" id="3.90.550.10:FF:000079">
    <property type="entry name" value="Probable glycosyl transferase"/>
    <property type="match status" value="1"/>
</dbReference>
<feature type="domain" description="Glycosyltransferase 2-like" evidence="11">
    <location>
        <begin position="11"/>
        <end position="178"/>
    </location>
</feature>
<keyword evidence="6" id="KW-0448">Lipopolysaccharide biosynthesis</keyword>
<comment type="caution">
    <text evidence="12">The sequence shown here is derived from an EMBL/GenBank/DDBJ whole genome shotgun (WGS) entry which is preliminary data.</text>
</comment>
<dbReference type="InterPro" id="IPR050256">
    <property type="entry name" value="Glycosyltransferase_2"/>
</dbReference>
<evidence type="ECO:0000313" key="13">
    <source>
        <dbReference type="Proteomes" id="UP000323258"/>
    </source>
</evidence>
<evidence type="ECO:0000256" key="2">
    <source>
        <dbReference type="ARBA" id="ARBA00022475"/>
    </source>
</evidence>
<dbReference type="RefSeq" id="WP_148915878.1">
    <property type="nucleotide sequence ID" value="NZ_VSZS01000065.1"/>
</dbReference>
<dbReference type="GO" id="GO:0005886">
    <property type="term" value="C:plasma membrane"/>
    <property type="evidence" value="ECO:0007669"/>
    <property type="project" value="UniProtKB-SubCell"/>
</dbReference>
<sequence>MPRSKQPPALSVVVPVLNEEDAIPAFLERTAPVLETICREQLDGRTYEILFVDDGSSDRTAQIVVEAGERNPSIKLVRLSRAFGKEAALAAGLTYVEGDAVVPMDVDLQDPPEVLPAMVDAWLEGAEIVNGVRTSRREDTWLKRSTARLFYRLYNAASDIPIKRNVGDFRLLDRAVVDALNSLAEGSRFTKGLYSWVGYRNVDVEYERPARLHGETKWSYRRLVRFALDGLIASTTAPLRIWSVAGLLIGLFALAFAIYLVVRTLVWGVDVPGYASTMVVILFLGGLNLLSLGIMGEYVGRISQEVRGRPLYVVREVYGIPPAAVPKPHSRRSVGRKNPIENKL</sequence>
<gene>
    <name evidence="12" type="ORF">FY036_16750</name>
</gene>
<evidence type="ECO:0000256" key="6">
    <source>
        <dbReference type="ARBA" id="ARBA00022985"/>
    </source>
</evidence>
<dbReference type="AlphaFoldDB" id="A0A5D4GRS7"/>
<comment type="subcellular location">
    <subcellularLocation>
        <location evidence="1">Cell membrane</location>
        <topology evidence="1">Multi-pass membrane protein</topology>
    </subcellularLocation>
</comment>
<protein>
    <submittedName>
        <fullName evidence="12">Glycosyltransferase family 2 protein</fullName>
    </submittedName>
</protein>
<dbReference type="Proteomes" id="UP000323258">
    <property type="component" value="Unassembled WGS sequence"/>
</dbReference>
<evidence type="ECO:0000256" key="3">
    <source>
        <dbReference type="ARBA" id="ARBA00022676"/>
    </source>
</evidence>
<dbReference type="InterPro" id="IPR029044">
    <property type="entry name" value="Nucleotide-diphossugar_trans"/>
</dbReference>
<dbReference type="SUPFAM" id="SSF53448">
    <property type="entry name" value="Nucleotide-diphospho-sugar transferases"/>
    <property type="match status" value="1"/>
</dbReference>
<keyword evidence="8 10" id="KW-0472">Membrane</keyword>
<dbReference type="InterPro" id="IPR001173">
    <property type="entry name" value="Glyco_trans_2-like"/>
</dbReference>
<feature type="transmembrane region" description="Helical" evidence="10">
    <location>
        <begin position="241"/>
        <end position="262"/>
    </location>
</feature>